<protein>
    <recommendedName>
        <fullName evidence="3">Dynactin subunit 6</fullName>
    </recommendedName>
</protein>
<evidence type="ECO:0000313" key="7">
    <source>
        <dbReference type="EMBL" id="CAF0747867.1"/>
    </source>
</evidence>
<dbReference type="Gene3D" id="2.160.10.10">
    <property type="entry name" value="Hexapeptide repeat proteins"/>
    <property type="match status" value="1"/>
</dbReference>
<comment type="function">
    <text evidence="6">Part of the dynactin complex that activates the molecular motor dynein for ultra-processive transport along microtubules.</text>
</comment>
<gene>
    <name evidence="7" type="ORF">JXQ802_LOCUS1506</name>
    <name evidence="8" type="ORF">PYM288_LOCUS3974</name>
</gene>
<evidence type="ECO:0000256" key="4">
    <source>
        <dbReference type="ARBA" id="ARBA00022490"/>
    </source>
</evidence>
<dbReference type="EMBL" id="CAJNOH010000034">
    <property type="protein sequence ID" value="CAF0787952.1"/>
    <property type="molecule type" value="Genomic_DNA"/>
</dbReference>
<dbReference type="CDD" id="cd04646">
    <property type="entry name" value="LbH_Dynactin_6"/>
    <property type="match status" value="1"/>
</dbReference>
<evidence type="ECO:0000256" key="1">
    <source>
        <dbReference type="ARBA" id="ARBA00004245"/>
    </source>
</evidence>
<accession>A0A813RZ59</accession>
<evidence type="ECO:0000313" key="9">
    <source>
        <dbReference type="Proteomes" id="UP000663854"/>
    </source>
</evidence>
<sequence>MDDVLKQFISNENSSTSDDDDDDLYNEVVEYMKSKNPMCPAINSSYQVTIAPGAYVCEERLQLIGEISIGSKTIIHPGVSIIAEAGPIFIGDGNLIEEQCVIANRFPPGVDKDQMNQVVMIIGSNNVFEVGSCCEALKVGDNNILECKAHVGRSVTLTSGCVIGAKCSLTTNEMLPENTVIFGSDHQRRTMPDRPAFQTHQLDFLARILPTSHYVLKHGTKSHTPAST</sequence>
<evidence type="ECO:0000313" key="8">
    <source>
        <dbReference type="EMBL" id="CAF0787952.1"/>
    </source>
</evidence>
<name>A0A813RZ59_9BILA</name>
<comment type="similarity">
    <text evidence="2">Belongs to the dynactin subunits 5/6 family. Dynactin subunit 6 subfamily.</text>
</comment>
<keyword evidence="4" id="KW-0963">Cytoplasm</keyword>
<evidence type="ECO:0000256" key="6">
    <source>
        <dbReference type="ARBA" id="ARBA00034687"/>
    </source>
</evidence>
<organism evidence="8 9">
    <name type="scientific">Rotaria sordida</name>
    <dbReference type="NCBI Taxonomy" id="392033"/>
    <lineage>
        <taxon>Eukaryota</taxon>
        <taxon>Metazoa</taxon>
        <taxon>Spiralia</taxon>
        <taxon>Gnathifera</taxon>
        <taxon>Rotifera</taxon>
        <taxon>Eurotatoria</taxon>
        <taxon>Bdelloidea</taxon>
        <taxon>Philodinida</taxon>
        <taxon>Philodinidae</taxon>
        <taxon>Rotaria</taxon>
    </lineage>
</organism>
<comment type="subcellular location">
    <subcellularLocation>
        <location evidence="1">Cytoplasm</location>
        <location evidence="1">Cytoskeleton</location>
    </subcellularLocation>
</comment>
<evidence type="ECO:0000256" key="2">
    <source>
        <dbReference type="ARBA" id="ARBA00007719"/>
    </source>
</evidence>
<comment type="caution">
    <text evidence="8">The sequence shown here is derived from an EMBL/GenBank/DDBJ whole genome shotgun (WGS) entry which is preliminary data.</text>
</comment>
<dbReference type="GO" id="GO:0005869">
    <property type="term" value="C:dynactin complex"/>
    <property type="evidence" value="ECO:0007669"/>
    <property type="project" value="InterPro"/>
</dbReference>
<reference evidence="8" key="1">
    <citation type="submission" date="2021-02" db="EMBL/GenBank/DDBJ databases">
        <authorList>
            <person name="Nowell W R."/>
        </authorList>
    </citation>
    <scope>NUCLEOTIDE SEQUENCE</scope>
</reference>
<evidence type="ECO:0000256" key="5">
    <source>
        <dbReference type="ARBA" id="ARBA00023212"/>
    </source>
</evidence>
<keyword evidence="5" id="KW-0206">Cytoskeleton</keyword>
<dbReference type="InterPro" id="IPR027777">
    <property type="entry name" value="DCTN6"/>
</dbReference>
<dbReference type="PANTHER" id="PTHR13072:SF0">
    <property type="entry name" value="DYNACTIN SUBUNIT 6"/>
    <property type="match status" value="1"/>
</dbReference>
<dbReference type="PANTHER" id="PTHR13072">
    <property type="entry name" value="DYNACTIN 6"/>
    <property type="match status" value="1"/>
</dbReference>
<evidence type="ECO:0000313" key="10">
    <source>
        <dbReference type="Proteomes" id="UP000663870"/>
    </source>
</evidence>
<dbReference type="GO" id="GO:0070840">
    <property type="term" value="F:dynein complex binding"/>
    <property type="evidence" value="ECO:0007669"/>
    <property type="project" value="TreeGrafter"/>
</dbReference>
<keyword evidence="10" id="KW-1185">Reference proteome</keyword>
<evidence type="ECO:0000256" key="3">
    <source>
        <dbReference type="ARBA" id="ARBA00016573"/>
    </source>
</evidence>
<dbReference type="InterPro" id="IPR011004">
    <property type="entry name" value="Trimer_LpxA-like_sf"/>
</dbReference>
<dbReference type="GO" id="GO:0007052">
    <property type="term" value="P:mitotic spindle organization"/>
    <property type="evidence" value="ECO:0007669"/>
    <property type="project" value="TreeGrafter"/>
</dbReference>
<dbReference type="Proteomes" id="UP000663854">
    <property type="component" value="Unassembled WGS sequence"/>
</dbReference>
<dbReference type="EMBL" id="CAJNOL010000017">
    <property type="protein sequence ID" value="CAF0747867.1"/>
    <property type="molecule type" value="Genomic_DNA"/>
</dbReference>
<dbReference type="SUPFAM" id="SSF51161">
    <property type="entry name" value="Trimeric LpxA-like enzymes"/>
    <property type="match status" value="1"/>
</dbReference>
<proteinExistence type="inferred from homology"/>
<dbReference type="Proteomes" id="UP000663870">
    <property type="component" value="Unassembled WGS sequence"/>
</dbReference>
<dbReference type="AlphaFoldDB" id="A0A813RZ59"/>